<dbReference type="Proteomes" id="UP001549320">
    <property type="component" value="Unassembled WGS sequence"/>
</dbReference>
<feature type="domain" description="Adenylosuccinate lyase C-terminal" evidence="2">
    <location>
        <begin position="358"/>
        <end position="435"/>
    </location>
</feature>
<dbReference type="InterPro" id="IPR008948">
    <property type="entry name" value="L-Aspartase-like"/>
</dbReference>
<dbReference type="SMART" id="SM00998">
    <property type="entry name" value="ADSL_C"/>
    <property type="match status" value="1"/>
</dbReference>
<organism evidence="3 4">
    <name type="scientific">Ottowia thiooxydans</name>
    <dbReference type="NCBI Taxonomy" id="219182"/>
    <lineage>
        <taxon>Bacteria</taxon>
        <taxon>Pseudomonadati</taxon>
        <taxon>Pseudomonadota</taxon>
        <taxon>Betaproteobacteria</taxon>
        <taxon>Burkholderiales</taxon>
        <taxon>Comamonadaceae</taxon>
        <taxon>Ottowia</taxon>
    </lineage>
</organism>
<protein>
    <submittedName>
        <fullName evidence="3">Adenylosuccinate lyase</fullName>
    </submittedName>
</protein>
<name>A0ABV2Q8T3_9BURK</name>
<accession>A0ABV2Q8T3</accession>
<keyword evidence="4" id="KW-1185">Reference proteome</keyword>
<evidence type="ECO:0000256" key="1">
    <source>
        <dbReference type="ARBA" id="ARBA00023239"/>
    </source>
</evidence>
<sequence length="440" mass="47723">MICLSDDAASSTEGFAVRNVFSAEASVLRILQFEAALARVQARRELIPKAAAKDIADKASLEHFPSESWKEKRKTLGHPLVSVLEAWSASLQPGSREWLHYGATTADVFNTVLIQQLQEAGAALLSQMGSVETRLAKLCDQYSATPMVARTLGRHAQPITFGFKVATWLAEHRRSMERLAHWLERYCTGILSGAVGTYAAFGDEGPDIEREVMAELGLDAPEAVDWKGSRDRFAEFGCVLALAARGCGHMGQEVFLACGDDIGELGESTKAVGSSTMPHKVNPSLSIAVVSLSREVGAYVAPLMEWIPITYDRDSSQHGEVLRDMCGKMADLLSALDQLLACMVVSPQAMQDNLLRSGGMILSEALTFSLAKHMGKRSAYALMKRAANLARDSRNTMKDVLRQSDELRPLLAEHPELLDETHHVGLASAIARAAAGVKSS</sequence>
<dbReference type="Pfam" id="PF00206">
    <property type="entry name" value="Lyase_1"/>
    <property type="match status" value="1"/>
</dbReference>
<dbReference type="RefSeq" id="WP_354443849.1">
    <property type="nucleotide sequence ID" value="NZ_JBEPSH010000005.1"/>
</dbReference>
<dbReference type="InterPro" id="IPR022761">
    <property type="entry name" value="Fumarate_lyase_N"/>
</dbReference>
<proteinExistence type="predicted"/>
<dbReference type="PANTHER" id="PTHR43172">
    <property type="entry name" value="ADENYLOSUCCINATE LYASE"/>
    <property type="match status" value="1"/>
</dbReference>
<dbReference type="InterPro" id="IPR000362">
    <property type="entry name" value="Fumarate_lyase_fam"/>
</dbReference>
<dbReference type="Pfam" id="PF10397">
    <property type="entry name" value="ADSL_C"/>
    <property type="match status" value="1"/>
</dbReference>
<dbReference type="Gene3D" id="1.10.40.30">
    <property type="entry name" value="Fumarase/aspartase (C-terminal domain)"/>
    <property type="match status" value="1"/>
</dbReference>
<evidence type="ECO:0000313" key="4">
    <source>
        <dbReference type="Proteomes" id="UP001549320"/>
    </source>
</evidence>
<dbReference type="PRINTS" id="PR00149">
    <property type="entry name" value="FUMRATELYASE"/>
</dbReference>
<keyword evidence="1 3" id="KW-0456">Lyase</keyword>
<dbReference type="PANTHER" id="PTHR43172:SF1">
    <property type="entry name" value="ADENYLOSUCCINATE LYASE"/>
    <property type="match status" value="1"/>
</dbReference>
<comment type="caution">
    <text evidence="3">The sequence shown here is derived from an EMBL/GenBank/DDBJ whole genome shotgun (WGS) entry which is preliminary data.</text>
</comment>
<dbReference type="InterPro" id="IPR019468">
    <property type="entry name" value="AdenyloSucc_lyase_C"/>
</dbReference>
<gene>
    <name evidence="3" type="ORF">ABIE13_002556</name>
</gene>
<dbReference type="PROSITE" id="PS00163">
    <property type="entry name" value="FUMARATE_LYASES"/>
    <property type="match status" value="1"/>
</dbReference>
<dbReference type="Gene3D" id="1.20.200.10">
    <property type="entry name" value="Fumarase/aspartase (Central domain)"/>
    <property type="match status" value="1"/>
</dbReference>
<dbReference type="EMBL" id="JBEPSH010000005">
    <property type="protein sequence ID" value="MET4577445.1"/>
    <property type="molecule type" value="Genomic_DNA"/>
</dbReference>
<evidence type="ECO:0000313" key="3">
    <source>
        <dbReference type="EMBL" id="MET4577445.1"/>
    </source>
</evidence>
<reference evidence="3 4" key="1">
    <citation type="submission" date="2024-06" db="EMBL/GenBank/DDBJ databases">
        <title>Sorghum-associated microbial communities from plants grown in Nebraska, USA.</title>
        <authorList>
            <person name="Schachtman D."/>
        </authorList>
    </citation>
    <scope>NUCLEOTIDE SEQUENCE [LARGE SCALE GENOMIC DNA]</scope>
    <source>
        <strain evidence="3 4">2709</strain>
    </source>
</reference>
<dbReference type="SUPFAM" id="SSF48557">
    <property type="entry name" value="L-aspartase-like"/>
    <property type="match status" value="1"/>
</dbReference>
<dbReference type="GO" id="GO:0016829">
    <property type="term" value="F:lyase activity"/>
    <property type="evidence" value="ECO:0007669"/>
    <property type="project" value="UniProtKB-KW"/>
</dbReference>
<dbReference type="InterPro" id="IPR020557">
    <property type="entry name" value="Fumarate_lyase_CS"/>
</dbReference>
<evidence type="ECO:0000259" key="2">
    <source>
        <dbReference type="SMART" id="SM00998"/>
    </source>
</evidence>